<feature type="transmembrane region" description="Helical" evidence="2">
    <location>
        <begin position="102"/>
        <end position="123"/>
    </location>
</feature>
<evidence type="ECO:0000313" key="4">
    <source>
        <dbReference type="EMBL" id="GGU83551.1"/>
    </source>
</evidence>
<evidence type="ECO:0000313" key="5">
    <source>
        <dbReference type="EMBL" id="OEV37563.1"/>
    </source>
</evidence>
<proteinExistence type="predicted"/>
<reference evidence="4" key="5">
    <citation type="submission" date="2020-09" db="EMBL/GenBank/DDBJ databases">
        <authorList>
            <person name="Sun Q."/>
            <person name="Ohkuma M."/>
        </authorList>
    </citation>
    <scope>NUCLEOTIDE SEQUENCE</scope>
    <source>
        <strain evidence="4">JCM 4434</strain>
    </source>
</reference>
<feature type="transmembrane region" description="Helical" evidence="2">
    <location>
        <begin position="143"/>
        <end position="163"/>
    </location>
</feature>
<evidence type="ECO:0000259" key="3">
    <source>
        <dbReference type="SMART" id="SM00014"/>
    </source>
</evidence>
<feature type="compositionally biased region" description="Basic and acidic residues" evidence="1">
    <location>
        <begin position="309"/>
        <end position="324"/>
    </location>
</feature>
<dbReference type="InterPro" id="IPR000326">
    <property type="entry name" value="PAP2/HPO"/>
</dbReference>
<comment type="caution">
    <text evidence="5">The sequence shown here is derived from an EMBL/GenBank/DDBJ whole genome shotgun (WGS) entry which is preliminary data.</text>
</comment>
<accession>A0A1E7NAR4</accession>
<dbReference type="GeneID" id="97487002"/>
<feature type="compositionally biased region" description="Basic and acidic residues" evidence="1">
    <location>
        <begin position="277"/>
        <end position="297"/>
    </location>
</feature>
<feature type="transmembrane region" description="Helical" evidence="2">
    <location>
        <begin position="170"/>
        <end position="188"/>
    </location>
</feature>
<reference evidence="6" key="4">
    <citation type="submission" date="2016-08" db="EMBL/GenBank/DDBJ databases">
        <title>Sequencing, assembly and comparative genomics of S. aureofaciens ATCC 10762.</title>
        <authorList>
            <person name="Gradnigo J.S."/>
            <person name="Johnson N."/>
            <person name="Somerville G.A."/>
        </authorList>
    </citation>
    <scope>NUCLEOTIDE SEQUENCE [LARGE SCALE GENOMIC DNA]</scope>
    <source>
        <strain evidence="6">ATCC 10762 / DSM 40127 / CCM 3239 / JCM 4008 / LMG 5968 / NBRC 12843 / NCIMB 8234 / A-377</strain>
    </source>
</reference>
<feature type="region of interest" description="Disordered" evidence="1">
    <location>
        <begin position="245"/>
        <end position="324"/>
    </location>
</feature>
<dbReference type="SMART" id="SM00014">
    <property type="entry name" value="acidPPc"/>
    <property type="match status" value="1"/>
</dbReference>
<dbReference type="SUPFAM" id="SSF48317">
    <property type="entry name" value="Acid phosphatase/Vanadium-dependent haloperoxidase"/>
    <property type="match status" value="1"/>
</dbReference>
<keyword evidence="2" id="KW-1133">Transmembrane helix</keyword>
<feature type="compositionally biased region" description="Low complexity" evidence="1">
    <location>
        <begin position="258"/>
        <end position="272"/>
    </location>
</feature>
<reference evidence="5 6" key="2">
    <citation type="submission" date="2014-07" db="EMBL/GenBank/DDBJ databases">
        <authorList>
            <person name="Zhang J.E."/>
            <person name="Yang H."/>
            <person name="Guo J."/>
            <person name="Deng Z."/>
            <person name="Luo H."/>
            <person name="Luo M."/>
            <person name="Zhao B."/>
        </authorList>
    </citation>
    <scope>NUCLEOTIDE SEQUENCE [LARGE SCALE GENOMIC DNA]</scope>
    <source>
        <strain evidence="5">ATCC 10762</strain>
        <strain evidence="6">ATCC 10762 / DSM 40127 / CCM 3239 / JCM 4008 / LMG 5968 / NBRC 12843 / NCIMB 8234 / A-377</strain>
    </source>
</reference>
<dbReference type="PANTHER" id="PTHR14969">
    <property type="entry name" value="SPHINGOSINE-1-PHOSPHATE PHOSPHOHYDROLASE"/>
    <property type="match status" value="1"/>
</dbReference>
<reference evidence="5" key="3">
    <citation type="submission" date="2016-08" db="EMBL/GenBank/DDBJ databases">
        <title>Sequencing, Assembly and Comparative Genomics of S. aureofaciens ATCC 10762.</title>
        <authorList>
            <person name="Gradnigo J.S."/>
            <person name="Johnson N."/>
            <person name="Somerville G.A."/>
        </authorList>
    </citation>
    <scope>NUCLEOTIDE SEQUENCE [LARGE SCALE GENOMIC DNA]</scope>
    <source>
        <strain evidence="5">ATCC 10762</strain>
    </source>
</reference>
<dbReference type="EMBL" id="JPRF03000020">
    <property type="protein sequence ID" value="OEV37563.1"/>
    <property type="molecule type" value="Genomic_DNA"/>
</dbReference>
<evidence type="ECO:0000256" key="1">
    <source>
        <dbReference type="SAM" id="MobiDB-lite"/>
    </source>
</evidence>
<dbReference type="Proteomes" id="UP000610124">
    <property type="component" value="Unassembled WGS sequence"/>
</dbReference>
<dbReference type="Gene3D" id="1.20.144.10">
    <property type="entry name" value="Phosphatidic acid phosphatase type 2/haloperoxidase"/>
    <property type="match status" value="1"/>
</dbReference>
<feature type="transmembrane region" description="Helical" evidence="2">
    <location>
        <begin position="200"/>
        <end position="220"/>
    </location>
</feature>
<feature type="transmembrane region" description="Helical" evidence="2">
    <location>
        <begin position="21"/>
        <end position="42"/>
    </location>
</feature>
<sequence length="324" mass="34798">MHLTNSTTSVTVRQRRLLRDASLALGCAALFCLLATLVTGRWHPLYQFDQDWTSELHDYARDHRIWTAAVQTLSDIGGPVTMRALLGIAAAWLWLIGARVLAGWVAAQALVGWGAQWALKLAVGRQRPAFSDPVAHAGGPAFPSGHAMASAITCAVLVGLLWYRVQRRGRTAACAVAAATVLTIGWTRTALGVHWPSDVLAGWLAAGVVLGVVTAAIELWRPGALARDVRRVNWRTRPRVQRVIVPYDRTPRPDGPLDDGPSSDGPSDRGAPAGDPRNADPRNADPRNADPRNHDPLDDGPPAGAESDVPGRDDPADRPDAPVR</sequence>
<dbReference type="AlphaFoldDB" id="A0A1E7NAR4"/>
<keyword evidence="2" id="KW-0812">Transmembrane</keyword>
<reference evidence="4" key="1">
    <citation type="journal article" date="2014" name="Int. J. Syst. Evol. Microbiol.">
        <title>Complete genome sequence of Corynebacterium casei LMG S-19264T (=DSM 44701T), isolated from a smear-ripened cheese.</title>
        <authorList>
            <consortium name="US DOE Joint Genome Institute (JGI-PGF)"/>
            <person name="Walter F."/>
            <person name="Albersmeier A."/>
            <person name="Kalinowski J."/>
            <person name="Ruckert C."/>
        </authorList>
    </citation>
    <scope>NUCLEOTIDE SEQUENCE</scope>
    <source>
        <strain evidence="4">JCM 4434</strain>
    </source>
</reference>
<evidence type="ECO:0000313" key="6">
    <source>
        <dbReference type="Proteomes" id="UP000037395"/>
    </source>
</evidence>
<dbReference type="Proteomes" id="UP000037395">
    <property type="component" value="Unassembled WGS sequence"/>
</dbReference>
<protein>
    <recommendedName>
        <fullName evidence="3">Phosphatidic acid phosphatase type 2/haloperoxidase domain-containing protein</fullName>
    </recommendedName>
</protein>
<name>A0A1E7NAR4_KITAU</name>
<dbReference type="PANTHER" id="PTHR14969:SF13">
    <property type="entry name" value="AT30094P"/>
    <property type="match status" value="1"/>
</dbReference>
<accession>A0A8H9HQM6</accession>
<feature type="domain" description="Phosphatidic acid phosphatase type 2/haloperoxidase" evidence="3">
    <location>
        <begin position="101"/>
        <end position="214"/>
    </location>
</feature>
<dbReference type="RefSeq" id="WP_050366615.1">
    <property type="nucleotide sequence ID" value="NZ_BMUB01000008.1"/>
</dbReference>
<gene>
    <name evidence="4" type="ORF">GCM10010502_39570</name>
    <name evidence="5" type="ORF">HS99_0026520</name>
</gene>
<dbReference type="EMBL" id="BMUB01000008">
    <property type="protein sequence ID" value="GGU83551.1"/>
    <property type="molecule type" value="Genomic_DNA"/>
</dbReference>
<dbReference type="CDD" id="cd03392">
    <property type="entry name" value="PAP2_like_2"/>
    <property type="match status" value="1"/>
</dbReference>
<feature type="transmembrane region" description="Helical" evidence="2">
    <location>
        <begin position="76"/>
        <end position="95"/>
    </location>
</feature>
<keyword evidence="6" id="KW-1185">Reference proteome</keyword>
<evidence type="ECO:0000256" key="2">
    <source>
        <dbReference type="SAM" id="Phobius"/>
    </source>
</evidence>
<keyword evidence="2" id="KW-0472">Membrane</keyword>
<dbReference type="Pfam" id="PF01569">
    <property type="entry name" value="PAP2"/>
    <property type="match status" value="1"/>
</dbReference>
<organism evidence="5 6">
    <name type="scientific">Kitasatospora aureofaciens</name>
    <name type="common">Streptomyces aureofaciens</name>
    <dbReference type="NCBI Taxonomy" id="1894"/>
    <lineage>
        <taxon>Bacteria</taxon>
        <taxon>Bacillati</taxon>
        <taxon>Actinomycetota</taxon>
        <taxon>Actinomycetes</taxon>
        <taxon>Kitasatosporales</taxon>
        <taxon>Streptomycetaceae</taxon>
        <taxon>Kitasatospora</taxon>
    </lineage>
</organism>
<dbReference type="InterPro" id="IPR036938">
    <property type="entry name" value="PAP2/HPO_sf"/>
</dbReference>